<dbReference type="GO" id="GO:0005737">
    <property type="term" value="C:cytoplasm"/>
    <property type="evidence" value="ECO:0007669"/>
    <property type="project" value="TreeGrafter"/>
</dbReference>
<dbReference type="GO" id="GO:0001664">
    <property type="term" value="F:G protein-coupled receptor binding"/>
    <property type="evidence" value="ECO:0007669"/>
    <property type="project" value="TreeGrafter"/>
</dbReference>
<comment type="caution">
    <text evidence="4">The sequence shown here is derived from an EMBL/GenBank/DDBJ whole genome shotgun (WGS) entry which is preliminary data.</text>
</comment>
<dbReference type="SUPFAM" id="SSF81296">
    <property type="entry name" value="E set domains"/>
    <property type="match status" value="2"/>
</dbReference>
<dbReference type="Proteomes" id="UP000198287">
    <property type="component" value="Unassembled WGS sequence"/>
</dbReference>
<feature type="compositionally biased region" description="Polar residues" evidence="2">
    <location>
        <begin position="526"/>
        <end position="545"/>
    </location>
</feature>
<keyword evidence="5" id="KW-1185">Reference proteome</keyword>
<dbReference type="PANTHER" id="PTHR11792:SF18">
    <property type="entry name" value="FI20035P1"/>
    <property type="match status" value="1"/>
</dbReference>
<dbReference type="OMA" id="NAHAFTM"/>
<dbReference type="GO" id="GO:0002031">
    <property type="term" value="P:G protein-coupled receptor internalization"/>
    <property type="evidence" value="ECO:0007669"/>
    <property type="project" value="TreeGrafter"/>
</dbReference>
<feature type="domain" description="Arrestin C-terminal-like" evidence="3">
    <location>
        <begin position="308"/>
        <end position="475"/>
    </location>
</feature>
<feature type="region of interest" description="Disordered" evidence="2">
    <location>
        <begin position="497"/>
        <end position="545"/>
    </location>
</feature>
<dbReference type="STRING" id="158441.A0A226EL26"/>
<reference evidence="4 5" key="1">
    <citation type="submission" date="2015-12" db="EMBL/GenBank/DDBJ databases">
        <title>The genome of Folsomia candida.</title>
        <authorList>
            <person name="Faddeeva A."/>
            <person name="Derks M.F."/>
            <person name="Anvar Y."/>
            <person name="Smit S."/>
            <person name="Van Straalen N."/>
            <person name="Roelofs D."/>
        </authorList>
    </citation>
    <scope>NUCLEOTIDE SEQUENCE [LARGE SCALE GENOMIC DNA]</scope>
    <source>
        <strain evidence="4 5">VU population</strain>
        <tissue evidence="4">Whole body</tissue>
    </source>
</reference>
<evidence type="ECO:0000313" key="4">
    <source>
        <dbReference type="EMBL" id="OXA57827.1"/>
    </source>
</evidence>
<dbReference type="InterPro" id="IPR011022">
    <property type="entry name" value="Arrestin_C-like"/>
</dbReference>
<dbReference type="Gene3D" id="2.60.40.640">
    <property type="match status" value="1"/>
</dbReference>
<dbReference type="EMBL" id="LNIX01000003">
    <property type="protein sequence ID" value="OXA57827.1"/>
    <property type="molecule type" value="Genomic_DNA"/>
</dbReference>
<gene>
    <name evidence="4" type="ORF">Fcan01_08038</name>
</gene>
<name>A0A226EL26_FOLCA</name>
<proteinExistence type="inferred from homology"/>
<dbReference type="SMART" id="SM01017">
    <property type="entry name" value="Arrestin_C"/>
    <property type="match status" value="1"/>
</dbReference>
<feature type="compositionally biased region" description="Polar residues" evidence="2">
    <location>
        <begin position="497"/>
        <end position="508"/>
    </location>
</feature>
<feature type="compositionally biased region" description="Basic and acidic residues" evidence="2">
    <location>
        <begin position="509"/>
        <end position="522"/>
    </location>
</feature>
<dbReference type="InterPro" id="IPR014756">
    <property type="entry name" value="Ig_E-set"/>
</dbReference>
<dbReference type="AlphaFoldDB" id="A0A226EL26"/>
<comment type="similarity">
    <text evidence="1">Belongs to the arrestin family.</text>
</comment>
<evidence type="ECO:0000313" key="5">
    <source>
        <dbReference type="Proteomes" id="UP000198287"/>
    </source>
</evidence>
<dbReference type="GO" id="GO:0007165">
    <property type="term" value="P:signal transduction"/>
    <property type="evidence" value="ECO:0007669"/>
    <property type="project" value="InterPro"/>
</dbReference>
<dbReference type="InterPro" id="IPR014752">
    <property type="entry name" value="Arrestin-like_C"/>
</dbReference>
<dbReference type="PANTHER" id="PTHR11792">
    <property type="entry name" value="ARRESTIN"/>
    <property type="match status" value="1"/>
</dbReference>
<dbReference type="InterPro" id="IPR014753">
    <property type="entry name" value="Arrestin_N"/>
</dbReference>
<protein>
    <submittedName>
        <fullName evidence="4">Phosrestin-2</fullName>
    </submittedName>
</protein>
<organism evidence="4 5">
    <name type="scientific">Folsomia candida</name>
    <name type="common">Springtail</name>
    <dbReference type="NCBI Taxonomy" id="158441"/>
    <lineage>
        <taxon>Eukaryota</taxon>
        <taxon>Metazoa</taxon>
        <taxon>Ecdysozoa</taxon>
        <taxon>Arthropoda</taxon>
        <taxon>Hexapoda</taxon>
        <taxon>Collembola</taxon>
        <taxon>Entomobryomorpha</taxon>
        <taxon>Isotomoidea</taxon>
        <taxon>Isotomidae</taxon>
        <taxon>Proisotominae</taxon>
        <taxon>Folsomia</taxon>
    </lineage>
</organism>
<accession>A0A226EL26</accession>
<dbReference type="Pfam" id="PF02752">
    <property type="entry name" value="Arrestin_C"/>
    <property type="match status" value="1"/>
</dbReference>
<evidence type="ECO:0000256" key="1">
    <source>
        <dbReference type="ARBA" id="ARBA00005298"/>
    </source>
</evidence>
<dbReference type="Gene3D" id="2.60.40.840">
    <property type="match status" value="1"/>
</dbReference>
<dbReference type="InterPro" id="IPR000698">
    <property type="entry name" value="Arrestin"/>
</dbReference>
<sequence length="545" mass="58989">MSFPAAGQSSEKLISDLATNASASYETSPNLNINHATRLPVDEIFSKEASATSSQQPTQYDVINSHPLDDAKNVPPGSSITRQANISIIFLTVYKKCASNGSLAVYVGTRTLTVEGLQLEPLKGVLVLDKDSLAENVSQNFRIWGVICLTFRYGREDEEVLGLRFCNEAILALKQLWPPVSASENPENHSVQDEDDELTPLQVVLLERISASSTSASITSIGFTLCAGPVGLGSFPPPPSVLLAPAKPYKGSPIGTIYDLRVYASERPEERPPRRNLIRLALRAVQIPSMSLELELHGSVESRPTFLSRGKIRLSCELDRNAVRYGEPLVVKINVQNNSRSSIRRIIVSLIQQVDVCMFTSGKFKNVVGLVEDAILLVPGASCQKRYTLTAARGPARQWLALEEAFGRDPILAPSTSLESMDVQAAAELSSKNTPNSRNVFAIIVSYYVKAKLVLGGLSLCQNVKVPFVLLPPQIPDDPDPYPTPKGEIVPVVSAATTETISPLNTDSSQRRATREVGEESHQLAAGSQQPQKSTDEAASSSIAS</sequence>
<evidence type="ECO:0000256" key="2">
    <source>
        <dbReference type="SAM" id="MobiDB-lite"/>
    </source>
</evidence>
<evidence type="ECO:0000259" key="3">
    <source>
        <dbReference type="SMART" id="SM01017"/>
    </source>
</evidence>
<dbReference type="OrthoDB" id="6500995at2759"/>